<name>A0A914Z7Z9_9BILA</name>
<dbReference type="CDD" id="cd00110">
    <property type="entry name" value="LamG"/>
    <property type="match status" value="1"/>
</dbReference>
<dbReference type="Proteomes" id="UP000887577">
    <property type="component" value="Unplaced"/>
</dbReference>
<reference evidence="3" key="1">
    <citation type="submission" date="2022-11" db="UniProtKB">
        <authorList>
            <consortium name="WormBaseParasite"/>
        </authorList>
    </citation>
    <scope>IDENTIFICATION</scope>
</reference>
<feature type="domain" description="BAM-2-like concanavalin A-like" evidence="1">
    <location>
        <begin position="473"/>
        <end position="618"/>
    </location>
</feature>
<dbReference type="SUPFAM" id="SSF49899">
    <property type="entry name" value="Concanavalin A-like lectins/glucanases"/>
    <property type="match status" value="1"/>
</dbReference>
<dbReference type="Pfam" id="PF26430">
    <property type="entry name" value="ConA_BAM2"/>
    <property type="match status" value="1"/>
</dbReference>
<evidence type="ECO:0000259" key="1">
    <source>
        <dbReference type="Pfam" id="PF26430"/>
    </source>
</evidence>
<dbReference type="InterPro" id="IPR013320">
    <property type="entry name" value="ConA-like_dom_sf"/>
</dbReference>
<sequence>MPLWINEKPDWIKVSGISQGFVKFAFRTDKPEGPFLRITTENGSYIQMDLLDGYLLSVGHVVHPVKLLADGNWHSAKFDVKALTVQIDDSLPIIYLSAINSEKAVSEVEILLNGQITAVRGGASDEWMCSDSTSLKSEVTPHILRRICPFYEANYCNCQAPASVLEKQTCGKIDEKKAFQLDRSPFKLGFFYSPNFGEKSKISIVFQSDSDIGLVFFGVANTLKSKTRVQTNFIGNKFFAASCTLSNSDGIEKCRSCSITRSLENNEKWIRLSYFHYKDYSYMTVNDAICQLTPIQTASAEIHVMDGANLYEVKTTNKSALFIGGTYYSNRMDYKSINKEFRKDFLDFTMEKSPSLRGCIAEIIINEVRENLEKLLKNQIKLITTNSNSDIFGIDKCQPCRVQNDQCAGAKCRSPSPLLGLPPVCDCTSIYALQEPSSGRCLVNSSSSSTSSTFGAKKYGGLTLTSSPSPSTISTNDKIILNRTTFINSGKASLDRIWMLLRLPESNIEEKTIFKMASIQIKVGENGKNVIIEIDHSRHEFYIQNSKDDERLHLIAIKRNPSDLTFNIQVDNQIKSSEFFEDSIKGKIDIFVMPVSLEVEDSEGGENFDNNAFPGCISGKTFFKL</sequence>
<dbReference type="InterPro" id="IPR058815">
    <property type="entry name" value="ConA_BAM2-like"/>
</dbReference>
<evidence type="ECO:0000313" key="2">
    <source>
        <dbReference type="Proteomes" id="UP000887577"/>
    </source>
</evidence>
<evidence type="ECO:0000313" key="3">
    <source>
        <dbReference type="WBParaSite" id="PSU_v2.g8027.t1"/>
    </source>
</evidence>
<dbReference type="InterPro" id="IPR001791">
    <property type="entry name" value="Laminin_G"/>
</dbReference>
<dbReference type="WBParaSite" id="PSU_v2.g8027.t1">
    <property type="protein sequence ID" value="PSU_v2.g8027.t1"/>
    <property type="gene ID" value="PSU_v2.g8027"/>
</dbReference>
<keyword evidence="2" id="KW-1185">Reference proteome</keyword>
<dbReference type="Gene3D" id="2.60.120.200">
    <property type="match status" value="2"/>
</dbReference>
<proteinExistence type="predicted"/>
<protein>
    <submittedName>
        <fullName evidence="3">Laminin G domain-containing protein</fullName>
    </submittedName>
</protein>
<accession>A0A914Z7Z9</accession>
<organism evidence="2 3">
    <name type="scientific">Panagrolaimus superbus</name>
    <dbReference type="NCBI Taxonomy" id="310955"/>
    <lineage>
        <taxon>Eukaryota</taxon>
        <taxon>Metazoa</taxon>
        <taxon>Ecdysozoa</taxon>
        <taxon>Nematoda</taxon>
        <taxon>Chromadorea</taxon>
        <taxon>Rhabditida</taxon>
        <taxon>Tylenchina</taxon>
        <taxon>Panagrolaimomorpha</taxon>
        <taxon>Panagrolaimoidea</taxon>
        <taxon>Panagrolaimidae</taxon>
        <taxon>Panagrolaimus</taxon>
    </lineage>
</organism>
<dbReference type="AlphaFoldDB" id="A0A914Z7Z9"/>